<dbReference type="InterPro" id="IPR010982">
    <property type="entry name" value="Lambda_DNA-bd_dom_sf"/>
</dbReference>
<dbReference type="EMBL" id="FMHG01000002">
    <property type="protein sequence ID" value="SCJ87555.1"/>
    <property type="molecule type" value="Genomic_DNA"/>
</dbReference>
<evidence type="ECO:0000313" key="3">
    <source>
        <dbReference type="EMBL" id="SCJ87555.1"/>
    </source>
</evidence>
<dbReference type="GO" id="GO:0003677">
    <property type="term" value="F:DNA binding"/>
    <property type="evidence" value="ECO:0007669"/>
    <property type="project" value="UniProtKB-KW"/>
</dbReference>
<sequence>MSIHEIFSQKVRQYREENHLTQANMAEMCNISIEYYQRIEHGRANVGLDNAVFIATVLDISIDALKEEVRRQQAREDRQ</sequence>
<reference evidence="3" key="1">
    <citation type="submission" date="2015-09" db="EMBL/GenBank/DDBJ databases">
        <authorList>
            <consortium name="Pathogen Informatics"/>
        </authorList>
    </citation>
    <scope>NUCLEOTIDE SEQUENCE</scope>
    <source>
        <strain evidence="3">2789STDY5834896</strain>
    </source>
</reference>
<evidence type="ECO:0000259" key="2">
    <source>
        <dbReference type="PROSITE" id="PS50943"/>
    </source>
</evidence>
<dbReference type="AlphaFoldDB" id="A0A1C6K0P8"/>
<dbReference type="PROSITE" id="PS50943">
    <property type="entry name" value="HTH_CROC1"/>
    <property type="match status" value="1"/>
</dbReference>
<protein>
    <submittedName>
        <fullName evidence="3">Anaerobic benzoate catabolism transcriptional regulator</fullName>
    </submittedName>
</protein>
<gene>
    <name evidence="3" type="ORF">SAMEA3545359_02472</name>
</gene>
<dbReference type="SMART" id="SM00530">
    <property type="entry name" value="HTH_XRE"/>
    <property type="match status" value="1"/>
</dbReference>
<accession>A0A1C6K0P8</accession>
<feature type="domain" description="HTH cro/C1-type" evidence="2">
    <location>
        <begin position="11"/>
        <end position="65"/>
    </location>
</feature>
<dbReference type="PANTHER" id="PTHR46558:SF11">
    <property type="entry name" value="HTH-TYPE TRANSCRIPTIONAL REGULATOR XRE"/>
    <property type="match status" value="1"/>
</dbReference>
<keyword evidence="1" id="KW-0238">DNA-binding</keyword>
<dbReference type="Gene3D" id="1.10.260.40">
    <property type="entry name" value="lambda repressor-like DNA-binding domains"/>
    <property type="match status" value="1"/>
</dbReference>
<dbReference type="PANTHER" id="PTHR46558">
    <property type="entry name" value="TRACRIPTIONAL REGULATORY PROTEIN-RELATED-RELATED"/>
    <property type="match status" value="1"/>
</dbReference>
<dbReference type="InterPro" id="IPR001387">
    <property type="entry name" value="Cro/C1-type_HTH"/>
</dbReference>
<dbReference type="CDD" id="cd00093">
    <property type="entry name" value="HTH_XRE"/>
    <property type="match status" value="1"/>
</dbReference>
<organism evidence="3">
    <name type="scientific">uncultured Anaerotruncus sp</name>
    <dbReference type="NCBI Taxonomy" id="905011"/>
    <lineage>
        <taxon>Bacteria</taxon>
        <taxon>Bacillati</taxon>
        <taxon>Bacillota</taxon>
        <taxon>Clostridia</taxon>
        <taxon>Eubacteriales</taxon>
        <taxon>Oscillospiraceae</taxon>
        <taxon>Anaerotruncus</taxon>
        <taxon>environmental samples</taxon>
    </lineage>
</organism>
<evidence type="ECO:0000256" key="1">
    <source>
        <dbReference type="ARBA" id="ARBA00023125"/>
    </source>
</evidence>
<dbReference type="SUPFAM" id="SSF47413">
    <property type="entry name" value="lambda repressor-like DNA-binding domains"/>
    <property type="match status" value="1"/>
</dbReference>
<proteinExistence type="predicted"/>
<name>A0A1C6K0P8_9FIRM</name>
<dbReference type="Pfam" id="PF01381">
    <property type="entry name" value="HTH_3"/>
    <property type="match status" value="1"/>
</dbReference>